<proteinExistence type="predicted"/>
<dbReference type="PANTHER" id="PTHR10680:SF38">
    <property type="entry name" value="BLL1368 PROTEIN"/>
    <property type="match status" value="1"/>
</dbReference>
<organism evidence="3 4">
    <name type="scientific">Neolewinella aurantiaca</name>
    <dbReference type="NCBI Taxonomy" id="2602767"/>
    <lineage>
        <taxon>Bacteria</taxon>
        <taxon>Pseudomonadati</taxon>
        <taxon>Bacteroidota</taxon>
        <taxon>Saprospiria</taxon>
        <taxon>Saprospirales</taxon>
        <taxon>Lewinellaceae</taxon>
        <taxon>Neolewinella</taxon>
    </lineage>
</organism>
<dbReference type="RefSeq" id="WP_147931765.1">
    <property type="nucleotide sequence ID" value="NZ_VOXD01000026.1"/>
</dbReference>
<dbReference type="AlphaFoldDB" id="A0A5C7FF10"/>
<gene>
    <name evidence="3" type="ORF">FUA23_15980</name>
</gene>
<reference evidence="3 4" key="1">
    <citation type="submission" date="2019-08" db="EMBL/GenBank/DDBJ databases">
        <title>Lewinella sp. strain SSH13 Genome sequencing and assembly.</title>
        <authorList>
            <person name="Kim I."/>
        </authorList>
    </citation>
    <scope>NUCLEOTIDE SEQUENCE [LARGE SCALE GENOMIC DNA]</scope>
    <source>
        <strain evidence="3 4">SSH13</strain>
    </source>
</reference>
<sequence length="340" mass="38054">MSSHQRRDFLKQAGLFSAAALTSPLAASPFAQENYKAIVGHGDFKYKVDKNWGQLDPLNQSVMHCHEMVIDSRQRLLCTTVSKHFDVLAYNKRGKLENAWKLRMTEPHGLSKAGEGNAQTLWITDPSDGRVVNLDLEGRIIRELKVPADQIPAGKQFKPTETAIGSNGDIYVADGYGTNLIFHFDSKGQLHNVFGGPDHFNCCHGIVADNRRGKEELLITSRANQEFQRWSTNGKHLATRKLPGLQICRPVISGDETLFAVIASKSWWDYDGMVAVLDKNFDVVSLPGGSAPQNQEDFTGIKHDNTTFMNPHDVCPDEDGNLYVPQWYSGRTYPIRLKRV</sequence>
<keyword evidence="4" id="KW-1185">Reference proteome</keyword>
<dbReference type="EMBL" id="VOXD01000026">
    <property type="protein sequence ID" value="TXF88139.1"/>
    <property type="molecule type" value="Genomic_DNA"/>
</dbReference>
<dbReference type="OrthoDB" id="9799230at2"/>
<dbReference type="InterPro" id="IPR006311">
    <property type="entry name" value="TAT_signal"/>
</dbReference>
<protein>
    <submittedName>
        <fullName evidence="3">6-bladed beta-propeller</fullName>
    </submittedName>
</protein>
<dbReference type="Proteomes" id="UP000321907">
    <property type="component" value="Unassembled WGS sequence"/>
</dbReference>
<comment type="caution">
    <text evidence="3">The sequence shown here is derived from an EMBL/GenBank/DDBJ whole genome shotgun (WGS) entry which is preliminary data.</text>
</comment>
<evidence type="ECO:0000313" key="3">
    <source>
        <dbReference type="EMBL" id="TXF88139.1"/>
    </source>
</evidence>
<dbReference type="InterPro" id="IPR011042">
    <property type="entry name" value="6-blade_b-propeller_TolB-like"/>
</dbReference>
<evidence type="ECO:0000313" key="4">
    <source>
        <dbReference type="Proteomes" id="UP000321907"/>
    </source>
</evidence>
<dbReference type="SUPFAM" id="SSF63829">
    <property type="entry name" value="Calcium-dependent phosphotriesterase"/>
    <property type="match status" value="1"/>
</dbReference>
<evidence type="ECO:0000256" key="2">
    <source>
        <dbReference type="ARBA" id="ARBA00023180"/>
    </source>
</evidence>
<name>A0A5C7FF10_9BACT</name>
<accession>A0A5C7FF10</accession>
<dbReference type="Gene3D" id="2.120.10.30">
    <property type="entry name" value="TolB, C-terminal domain"/>
    <property type="match status" value="1"/>
</dbReference>
<dbReference type="PANTHER" id="PTHR10680">
    <property type="entry name" value="PEPTIDYL-GLYCINE ALPHA-AMIDATING MONOOXYGENASE"/>
    <property type="match status" value="1"/>
</dbReference>
<evidence type="ECO:0000256" key="1">
    <source>
        <dbReference type="ARBA" id="ARBA00022729"/>
    </source>
</evidence>
<dbReference type="PROSITE" id="PS51318">
    <property type="entry name" value="TAT"/>
    <property type="match status" value="1"/>
</dbReference>
<keyword evidence="1" id="KW-0732">Signal</keyword>
<keyword evidence="2" id="KW-0325">Glycoprotein</keyword>